<dbReference type="EMBL" id="WSSB01000020">
    <property type="protein sequence ID" value="MXR38328.1"/>
    <property type="molecule type" value="Genomic_DNA"/>
</dbReference>
<proteinExistence type="predicted"/>
<dbReference type="InterPro" id="IPR000182">
    <property type="entry name" value="GNAT_dom"/>
</dbReference>
<evidence type="ECO:0000259" key="1">
    <source>
        <dbReference type="PROSITE" id="PS51186"/>
    </source>
</evidence>
<dbReference type="PROSITE" id="PS51186">
    <property type="entry name" value="GNAT"/>
    <property type="match status" value="1"/>
</dbReference>
<dbReference type="Gene3D" id="3.40.630.30">
    <property type="match status" value="1"/>
</dbReference>
<keyword evidence="3" id="KW-1185">Reference proteome</keyword>
<feature type="domain" description="N-acetyltransferase" evidence="1">
    <location>
        <begin position="9"/>
        <end position="169"/>
    </location>
</feature>
<dbReference type="PANTHER" id="PTHR43792">
    <property type="entry name" value="GNAT FAMILY, PUTATIVE (AFU_ORTHOLOGUE AFUA_3G00765)-RELATED-RELATED"/>
    <property type="match status" value="1"/>
</dbReference>
<dbReference type="GO" id="GO:0016747">
    <property type="term" value="F:acyltransferase activity, transferring groups other than amino-acyl groups"/>
    <property type="evidence" value="ECO:0007669"/>
    <property type="project" value="InterPro"/>
</dbReference>
<sequence>MFQLETPHLRLTELSARDTDFLIDLLNCPTFLANIGDKKVRNTEDALRYLAEGPAASYALHGYGLWRVALKKDDTPIGICGLVRRDVLPAPDIGFALLPAYAGQGYGYEAAQACRDYAIGTLALPRLLGITDDDNLASQRLLEKLGLRYEGKMAVYADEPELRLYTLYK</sequence>
<name>A0A845BT92_9NEIS</name>
<dbReference type="PANTHER" id="PTHR43792:SF1">
    <property type="entry name" value="N-ACETYLTRANSFERASE DOMAIN-CONTAINING PROTEIN"/>
    <property type="match status" value="1"/>
</dbReference>
<comment type="caution">
    <text evidence="2">The sequence shown here is derived from an EMBL/GenBank/DDBJ whole genome shotgun (WGS) entry which is preliminary data.</text>
</comment>
<accession>A0A845BT92</accession>
<keyword evidence="2" id="KW-0808">Transferase</keyword>
<evidence type="ECO:0000313" key="3">
    <source>
        <dbReference type="Proteomes" id="UP000467214"/>
    </source>
</evidence>
<dbReference type="Proteomes" id="UP000467214">
    <property type="component" value="Unassembled WGS sequence"/>
</dbReference>
<gene>
    <name evidence="2" type="ORF">GQF02_15250</name>
</gene>
<organism evidence="2 3">
    <name type="scientific">Craterilacuibacter sinensis</name>
    <dbReference type="NCBI Taxonomy" id="2686017"/>
    <lineage>
        <taxon>Bacteria</taxon>
        <taxon>Pseudomonadati</taxon>
        <taxon>Pseudomonadota</taxon>
        <taxon>Betaproteobacteria</taxon>
        <taxon>Neisseriales</taxon>
        <taxon>Neisseriaceae</taxon>
        <taxon>Craterilacuibacter</taxon>
    </lineage>
</organism>
<protein>
    <submittedName>
        <fullName evidence="2">GNAT family N-acetyltransferase</fullName>
    </submittedName>
</protein>
<dbReference type="AlphaFoldDB" id="A0A845BT92"/>
<dbReference type="InterPro" id="IPR016181">
    <property type="entry name" value="Acyl_CoA_acyltransferase"/>
</dbReference>
<evidence type="ECO:0000313" key="2">
    <source>
        <dbReference type="EMBL" id="MXR38328.1"/>
    </source>
</evidence>
<dbReference type="RefSeq" id="WP_160798291.1">
    <property type="nucleotide sequence ID" value="NZ_WSSB01000020.1"/>
</dbReference>
<dbReference type="InterPro" id="IPR051531">
    <property type="entry name" value="N-acetyltransferase"/>
</dbReference>
<reference evidence="2 3" key="1">
    <citation type="submission" date="2019-12" db="EMBL/GenBank/DDBJ databases">
        <title>Neisseriaceae gen. nov. sp. Genome sequencing and assembly.</title>
        <authorList>
            <person name="Liu Z."/>
            <person name="Li A."/>
        </authorList>
    </citation>
    <scope>NUCLEOTIDE SEQUENCE [LARGE SCALE GENOMIC DNA]</scope>
    <source>
        <strain evidence="2 3">B2N2-7</strain>
    </source>
</reference>
<dbReference type="SUPFAM" id="SSF55729">
    <property type="entry name" value="Acyl-CoA N-acyltransferases (Nat)"/>
    <property type="match status" value="1"/>
</dbReference>
<dbReference type="Pfam" id="PF13302">
    <property type="entry name" value="Acetyltransf_3"/>
    <property type="match status" value="1"/>
</dbReference>